<dbReference type="Proteomes" id="UP000672032">
    <property type="component" value="Chromosome 3"/>
</dbReference>
<sequence length="267" mass="29793">MGAQGPTAKEILLDAAEQVLGEKSLETIEPSTSIEIALPDADAPPSAPFKEPPTCWTQRSIPRALRNGPASLMVGLDFECPRWRPGCVVRWAAWRAGFDSQDDADFAAEQLYMASEAWNAADVGVRFKWVPLAQDATFVLCHGGNKSTALAEAFFPNANDLNYMFVYTAAFGAAWKDNMWKVFTHELGHVLGLRHEFAMSTDPNWREGGAEQLGPRNEFSVMTYRLEPPEIQQSDIDSTRLFYQLRKDQNGKPPKVGMTYVKDYIPN</sequence>
<gene>
    <name evidence="1" type="ORF">DSL72_002969</name>
</gene>
<dbReference type="OrthoDB" id="406838at2759"/>
<organism evidence="1 2">
    <name type="scientific">Monilinia vaccinii-corymbosi</name>
    <dbReference type="NCBI Taxonomy" id="61207"/>
    <lineage>
        <taxon>Eukaryota</taxon>
        <taxon>Fungi</taxon>
        <taxon>Dikarya</taxon>
        <taxon>Ascomycota</taxon>
        <taxon>Pezizomycotina</taxon>
        <taxon>Leotiomycetes</taxon>
        <taxon>Helotiales</taxon>
        <taxon>Sclerotiniaceae</taxon>
        <taxon>Monilinia</taxon>
    </lineage>
</organism>
<protein>
    <recommendedName>
        <fullName evidence="3">Peptidase metallopeptidase domain-containing protein</fullName>
    </recommendedName>
</protein>
<evidence type="ECO:0008006" key="3">
    <source>
        <dbReference type="Google" id="ProtNLM"/>
    </source>
</evidence>
<evidence type="ECO:0000313" key="1">
    <source>
        <dbReference type="EMBL" id="QSZ33381.1"/>
    </source>
</evidence>
<dbReference type="Gene3D" id="3.40.390.10">
    <property type="entry name" value="Collagenase (Catalytic Domain)"/>
    <property type="match status" value="1"/>
</dbReference>
<reference evidence="1" key="1">
    <citation type="submission" date="2020-10" db="EMBL/GenBank/DDBJ databases">
        <title>Genome Sequence of Monilinia vaccinii-corymbosi Sheds Light on Mummy Berry Disease Infection of Blueberry and Mating Type.</title>
        <authorList>
            <person name="Yow A.G."/>
            <person name="Zhang Y."/>
            <person name="Bansal K."/>
            <person name="Eacker S.M."/>
            <person name="Sullivan S."/>
            <person name="Liachko I."/>
            <person name="Cubeta M.A."/>
            <person name="Rollins J.A."/>
            <person name="Ashrafi H."/>
        </authorList>
    </citation>
    <scope>NUCLEOTIDE SEQUENCE</scope>
    <source>
        <strain evidence="1">RL-1</strain>
    </source>
</reference>
<keyword evidence="2" id="KW-1185">Reference proteome</keyword>
<dbReference type="Pfam" id="PF13688">
    <property type="entry name" value="Reprolysin_5"/>
    <property type="match status" value="1"/>
</dbReference>
<proteinExistence type="predicted"/>
<dbReference type="EMBL" id="CP063407">
    <property type="protein sequence ID" value="QSZ33381.1"/>
    <property type="molecule type" value="Genomic_DNA"/>
</dbReference>
<dbReference type="SUPFAM" id="SSF55486">
    <property type="entry name" value="Metalloproteases ('zincins'), catalytic domain"/>
    <property type="match status" value="1"/>
</dbReference>
<dbReference type="GO" id="GO:0008237">
    <property type="term" value="F:metallopeptidase activity"/>
    <property type="evidence" value="ECO:0007669"/>
    <property type="project" value="InterPro"/>
</dbReference>
<evidence type="ECO:0000313" key="2">
    <source>
        <dbReference type="Proteomes" id="UP000672032"/>
    </source>
</evidence>
<accession>A0A8A3PEA1</accession>
<dbReference type="AlphaFoldDB" id="A0A8A3PEA1"/>
<name>A0A8A3PEA1_9HELO</name>
<dbReference type="InterPro" id="IPR024079">
    <property type="entry name" value="MetalloPept_cat_dom_sf"/>
</dbReference>